<proteinExistence type="predicted"/>
<evidence type="ECO:0008006" key="4">
    <source>
        <dbReference type="Google" id="ProtNLM"/>
    </source>
</evidence>
<name>A0ABQ5TWW2_9GAMM</name>
<organism evidence="2 3">
    <name type="scientific">Methylophaga thalassica</name>
    <dbReference type="NCBI Taxonomy" id="40223"/>
    <lineage>
        <taxon>Bacteria</taxon>
        <taxon>Pseudomonadati</taxon>
        <taxon>Pseudomonadota</taxon>
        <taxon>Gammaproteobacteria</taxon>
        <taxon>Thiotrichales</taxon>
        <taxon>Piscirickettsiaceae</taxon>
        <taxon>Methylophaga</taxon>
    </lineage>
</organism>
<gene>
    <name evidence="2" type="ORF">GCM10007891_11890</name>
</gene>
<dbReference type="Pfam" id="PF09900">
    <property type="entry name" value="DUF2127"/>
    <property type="match status" value="1"/>
</dbReference>
<dbReference type="InterPro" id="IPR021125">
    <property type="entry name" value="DUF2127"/>
</dbReference>
<feature type="transmembrane region" description="Helical" evidence="1">
    <location>
        <begin position="123"/>
        <end position="145"/>
    </location>
</feature>
<reference evidence="2" key="2">
    <citation type="submission" date="2023-01" db="EMBL/GenBank/DDBJ databases">
        <title>Draft genome sequence of Methylophaga thalassica strain NBRC 102424.</title>
        <authorList>
            <person name="Sun Q."/>
            <person name="Mori K."/>
        </authorList>
    </citation>
    <scope>NUCLEOTIDE SEQUENCE</scope>
    <source>
        <strain evidence="2">NBRC 102424</strain>
    </source>
</reference>
<dbReference type="RefSeq" id="WP_284722754.1">
    <property type="nucleotide sequence ID" value="NZ_BSND01000004.1"/>
</dbReference>
<evidence type="ECO:0000313" key="3">
    <source>
        <dbReference type="Proteomes" id="UP001161423"/>
    </source>
</evidence>
<keyword evidence="3" id="KW-1185">Reference proteome</keyword>
<dbReference type="Proteomes" id="UP001161423">
    <property type="component" value="Unassembled WGS sequence"/>
</dbReference>
<feature type="transmembrane region" description="Helical" evidence="1">
    <location>
        <begin position="70"/>
        <end position="88"/>
    </location>
</feature>
<reference evidence="2" key="1">
    <citation type="journal article" date="2014" name="Int. J. Syst. Evol. Microbiol.">
        <title>Complete genome of a new Firmicutes species belonging to the dominant human colonic microbiota ('Ruminococcus bicirculans') reveals two chromosomes and a selective capacity to utilize plant glucans.</title>
        <authorList>
            <consortium name="NISC Comparative Sequencing Program"/>
            <person name="Wegmann U."/>
            <person name="Louis P."/>
            <person name="Goesmann A."/>
            <person name="Henrissat B."/>
            <person name="Duncan S.H."/>
            <person name="Flint H.J."/>
        </authorList>
    </citation>
    <scope>NUCLEOTIDE SEQUENCE</scope>
    <source>
        <strain evidence="2">NBRC 102424</strain>
    </source>
</reference>
<dbReference type="EMBL" id="BSND01000004">
    <property type="protein sequence ID" value="GLP99335.1"/>
    <property type="molecule type" value="Genomic_DNA"/>
</dbReference>
<comment type="caution">
    <text evidence="2">The sequence shown here is derived from an EMBL/GenBank/DDBJ whole genome shotgun (WGS) entry which is preliminary data.</text>
</comment>
<sequence length="150" mass="16962">MNRSPAGLRLIAIMEASKGTIALLISLGLHELMGQNLQQLAEKLIDHLHLNPASYYPGHLLQALADINNTKLIIVTIAALLYSVIRFVEAYGLWHQYRWTEWLALVSSVVYLPFELYELYQKVTLLSSLLLMINTLVVIYLATVLNKART</sequence>
<accession>A0ABQ5TWW2</accession>
<keyword evidence="1" id="KW-0472">Membrane</keyword>
<evidence type="ECO:0000313" key="2">
    <source>
        <dbReference type="EMBL" id="GLP99335.1"/>
    </source>
</evidence>
<evidence type="ECO:0000256" key="1">
    <source>
        <dbReference type="SAM" id="Phobius"/>
    </source>
</evidence>
<keyword evidence="1" id="KW-0812">Transmembrane</keyword>
<keyword evidence="1" id="KW-1133">Transmembrane helix</keyword>
<protein>
    <recommendedName>
        <fullName evidence="4">DUF2127 domain-containing protein</fullName>
    </recommendedName>
</protein>